<reference evidence="17 18" key="1">
    <citation type="journal article" date="2019" name="Syst. Appl. Microbiol.">
        <title>Characterization of Bifidobacterium species in feaces of the Egyptian fruit bat: Description of B. vespertilionis sp. nov. and B. rousetti sp. nov.</title>
        <authorList>
            <person name="Modesto M."/>
            <person name="Satti M."/>
            <person name="Watanabe K."/>
            <person name="Puglisi E."/>
            <person name="Morelli L."/>
            <person name="Huang C.-H."/>
            <person name="Liou J.-S."/>
            <person name="Miyashita M."/>
            <person name="Tamura T."/>
            <person name="Saito S."/>
            <person name="Mori K."/>
            <person name="Huang L."/>
            <person name="Sciavilla P."/>
            <person name="Sandri C."/>
            <person name="Spiezio C."/>
            <person name="Vitali F."/>
            <person name="Cavalieri D."/>
            <person name="Perpetuini G."/>
            <person name="Tofalo R."/>
            <person name="Bonetti A."/>
            <person name="Arita M."/>
            <person name="Mattarelli P."/>
        </authorList>
    </citation>
    <scope>NUCLEOTIDE SEQUENCE [LARGE SCALE GENOMIC DNA]</scope>
    <source>
        <strain evidence="15 18">RST16</strain>
        <strain evidence="16 17">RST8</strain>
    </source>
</reference>
<dbReference type="InterPro" id="IPR036652">
    <property type="entry name" value="YjeF_N_dom_sf"/>
</dbReference>
<dbReference type="AlphaFoldDB" id="A0A5J5DZ20"/>
<comment type="similarity">
    <text evidence="12">Belongs to the NnrE/AIBP family.</text>
</comment>
<evidence type="ECO:0000256" key="7">
    <source>
        <dbReference type="ARBA" id="ARBA00023239"/>
    </source>
</evidence>
<evidence type="ECO:0000256" key="12">
    <source>
        <dbReference type="HAMAP-Rule" id="MF_01966"/>
    </source>
</evidence>
<evidence type="ECO:0000256" key="3">
    <source>
        <dbReference type="ARBA" id="ARBA00022741"/>
    </source>
</evidence>
<comment type="caution">
    <text evidence="12">Lacks conserved residue(s) required for the propagation of feature annotation.</text>
</comment>
<evidence type="ECO:0000256" key="10">
    <source>
        <dbReference type="ARBA" id="ARBA00049209"/>
    </source>
</evidence>
<proteinExistence type="inferred from homology"/>
<evidence type="ECO:0000259" key="13">
    <source>
        <dbReference type="PROSITE" id="PS51383"/>
    </source>
</evidence>
<protein>
    <recommendedName>
        <fullName evidence="11 12">Multifunctional fusion protein</fullName>
    </recommendedName>
    <domain>
        <recommendedName>
            <fullName evidence="11">ADP-dependent (S)-NAD(P)H-hydrate dehydratase</fullName>
            <ecNumber evidence="11">4.2.1.136</ecNumber>
        </recommendedName>
        <alternativeName>
            <fullName evidence="11">ADP-dependent NAD(P)HX dehydratase</fullName>
        </alternativeName>
    </domain>
    <domain>
        <recommendedName>
            <fullName evidence="12">NAD(P)H-hydrate epimerase</fullName>
            <ecNumber evidence="12">5.1.99.6</ecNumber>
        </recommendedName>
        <alternativeName>
            <fullName evidence="12">NAD(P)HX epimerase</fullName>
        </alternativeName>
    </domain>
</protein>
<comment type="catalytic activity">
    <reaction evidence="12">
        <text>(6R)-NADPHX = (6S)-NADPHX</text>
        <dbReference type="Rhea" id="RHEA:32227"/>
        <dbReference type="ChEBI" id="CHEBI:64076"/>
        <dbReference type="ChEBI" id="CHEBI:64077"/>
        <dbReference type="EC" id="5.1.99.6"/>
    </reaction>
</comment>
<feature type="binding site" evidence="11">
    <location>
        <position position="301"/>
    </location>
    <ligand>
        <name>(6S)-NADPHX</name>
        <dbReference type="ChEBI" id="CHEBI:64076"/>
    </ligand>
</feature>
<comment type="function">
    <text evidence="12">Catalyzes the epimerization of the S- and R-forms of NAD(P)HX, a damaged form of NAD(P)H that is a result of enzymatic or heat-dependent hydration. This is a prerequisite for the S-specific NAD(P)H-hydrate dehydratase to allow the repair of both epimers of NAD(P)HX.</text>
</comment>
<comment type="catalytic activity">
    <reaction evidence="10 11">
        <text>(6S)-NADPHX + ADP = AMP + phosphate + NADPH + H(+)</text>
        <dbReference type="Rhea" id="RHEA:32235"/>
        <dbReference type="ChEBI" id="CHEBI:15378"/>
        <dbReference type="ChEBI" id="CHEBI:43474"/>
        <dbReference type="ChEBI" id="CHEBI:57783"/>
        <dbReference type="ChEBI" id="CHEBI:64076"/>
        <dbReference type="ChEBI" id="CHEBI:456215"/>
        <dbReference type="ChEBI" id="CHEBI:456216"/>
        <dbReference type="EC" id="4.2.1.136"/>
    </reaction>
</comment>
<dbReference type="Pfam" id="PF01256">
    <property type="entry name" value="Carb_kinase"/>
    <property type="match status" value="2"/>
</dbReference>
<comment type="function">
    <text evidence="11">Catalyzes the dehydration of the S-form of NAD(P)HX at the expense of ADP, which is converted to AMP. Together with NAD(P)HX epimerase, which catalyzes the epimerization of the S- and R-forms, the enzyme allows the repair of both epimers of NAD(P)HX, a damaged form of NAD(P)H that is a result of enzymatic or heat-dependent hydration.</text>
</comment>
<gene>
    <name evidence="12" type="primary">nnrE</name>
    <name evidence="11" type="synonym">nnrD</name>
    <name evidence="16" type="ORF">EM848_01895</name>
    <name evidence="15" type="ORF">EMO90_02330</name>
</gene>
<dbReference type="Gene3D" id="3.40.1190.20">
    <property type="match status" value="1"/>
</dbReference>
<dbReference type="Gene3D" id="3.40.50.10260">
    <property type="entry name" value="YjeF N-terminal domain"/>
    <property type="match status" value="1"/>
</dbReference>
<name>A0A5J5DZ20_9BIFI</name>
<feature type="binding site" evidence="12">
    <location>
        <position position="152"/>
    </location>
    <ligand>
        <name>K(+)</name>
        <dbReference type="ChEBI" id="CHEBI:29103"/>
    </ligand>
</feature>
<dbReference type="EC" id="4.2.1.136" evidence="11"/>
<keyword evidence="12" id="KW-0413">Isomerase</keyword>
<evidence type="ECO:0000313" key="15">
    <source>
        <dbReference type="EMBL" id="KAA8822147.1"/>
    </source>
</evidence>
<comment type="similarity">
    <text evidence="2">In the C-terminal section; belongs to the NnrD/CARKD family.</text>
</comment>
<dbReference type="HAMAP" id="MF_01966">
    <property type="entry name" value="NADHX_epimerase"/>
    <property type="match status" value="1"/>
</dbReference>
<comment type="function">
    <text evidence="8">Bifunctional enzyme that catalyzes the epimerization of the S- and R-forms of NAD(P)HX and the dehydration of the S-form of NAD(P)HX at the expense of ADP, which is converted to AMP. This allows the repair of both epimers of NAD(P)HX, a damaged form of NAD(P)H that is a result of enzymatic or heat-dependent hydration.</text>
</comment>
<feature type="binding site" evidence="12">
    <location>
        <position position="205"/>
    </location>
    <ligand>
        <name>K(+)</name>
        <dbReference type="ChEBI" id="CHEBI:29103"/>
    </ligand>
</feature>
<comment type="cofactor">
    <cofactor evidence="11">
        <name>Mg(2+)</name>
        <dbReference type="ChEBI" id="CHEBI:18420"/>
    </cofactor>
</comment>
<evidence type="ECO:0000256" key="4">
    <source>
        <dbReference type="ARBA" id="ARBA00022840"/>
    </source>
</evidence>
<dbReference type="HAMAP" id="MF_01965">
    <property type="entry name" value="NADHX_dehydratase"/>
    <property type="match status" value="1"/>
</dbReference>
<dbReference type="PANTHER" id="PTHR12592">
    <property type="entry name" value="ATP-DEPENDENT (S)-NAD(P)H-HYDRATE DEHYDRATASE FAMILY MEMBER"/>
    <property type="match status" value="1"/>
</dbReference>
<keyword evidence="18" id="KW-1185">Reference proteome</keyword>
<comment type="similarity">
    <text evidence="11">Belongs to the NnrD/CARKD family.</text>
</comment>
<dbReference type="EMBL" id="RZNZ01000002">
    <property type="protein sequence ID" value="KAA8822147.1"/>
    <property type="molecule type" value="Genomic_DNA"/>
</dbReference>
<comment type="subunit">
    <text evidence="11">Homotetramer.</text>
</comment>
<dbReference type="Proteomes" id="UP000345527">
    <property type="component" value="Unassembled WGS sequence"/>
</dbReference>
<dbReference type="GO" id="GO:0052856">
    <property type="term" value="F:NAD(P)HX epimerase activity"/>
    <property type="evidence" value="ECO:0007669"/>
    <property type="project" value="UniProtKB-UniRule"/>
</dbReference>
<evidence type="ECO:0000256" key="6">
    <source>
        <dbReference type="ARBA" id="ARBA00023027"/>
    </source>
</evidence>
<keyword evidence="6 11" id="KW-0520">NAD</keyword>
<dbReference type="GO" id="GO:0110051">
    <property type="term" value="P:metabolite repair"/>
    <property type="evidence" value="ECO:0007669"/>
    <property type="project" value="TreeGrafter"/>
</dbReference>
<sequence length="635" mass="65273">MPGYISFPASAWRAEQVRDMEHPLLDRGVPLMRMAADAAAHVARTMLERQDDAPAITDTHILLLAGAGDNGGDGLFAAAELAKLGASVACAAVGRSLHKEGLAALRDAGGAVFALDPEARIPDVDPPADEDDADDLLTHLISMYEASDLVLDAMTGIGATGALRGTAAKVAKEIAADRARARTPGTPLGEQASQYPLVLAIDVPSGVGVDDGTLPGVCIPADVTVTFGALKPCALLPPASNMFGQIVLVDFGFDASHTPVAVEAASAHGASDHVRLPRIGDDKYARGVVGLITGSDAYPGAAVLSTFAAARSGVGMVRYVGPDRAQRMVLDRLPEAVLGEGRCQAWVVGSGVPDGDHAQEGDPQREAIRQLLEPYAVAEAHWPSPETLMTIGLDDLPDSMEDWLALLAPTFDDGQETLPPVVVDAGALDLLPDRVPPQVVITPHAGELAHLLRVRGEAVDADDVRRDPLTWALAAWRITGATVLLKGAITVVVGSDGPDKPRVMVSGNAPAWLATAGSGDVLAGSIGALLAQNAADGKPVTLMATDIAAAGAYIHGLAGQLASSSVQCARPVPIMYDEDPDTLADLMAPASSQTHGAMPFGVTGKPVVASDVAAQLPHAFALIGSLGARATGDGQ</sequence>
<evidence type="ECO:0000256" key="1">
    <source>
        <dbReference type="ARBA" id="ARBA00006001"/>
    </source>
</evidence>
<evidence type="ECO:0000256" key="11">
    <source>
        <dbReference type="HAMAP-Rule" id="MF_01965"/>
    </source>
</evidence>
<comment type="cofactor">
    <cofactor evidence="12">
        <name>K(+)</name>
        <dbReference type="ChEBI" id="CHEBI:29103"/>
    </cofactor>
    <text evidence="12">Binds 1 potassium ion per subunit.</text>
</comment>
<feature type="binding site" evidence="11">
    <location>
        <position position="392"/>
    </location>
    <ligand>
        <name>(6S)-NADPHX</name>
        <dbReference type="ChEBI" id="CHEBI:64076"/>
    </ligand>
</feature>
<feature type="binding site" evidence="12">
    <location>
        <begin position="156"/>
        <end position="162"/>
    </location>
    <ligand>
        <name>(6S)-NADPHX</name>
        <dbReference type="ChEBI" id="CHEBI:64076"/>
    </ligand>
</feature>
<evidence type="ECO:0000259" key="14">
    <source>
        <dbReference type="PROSITE" id="PS51385"/>
    </source>
</evidence>
<comment type="similarity">
    <text evidence="1">In the N-terminal section; belongs to the NnrE/AIBP family.</text>
</comment>
<evidence type="ECO:0000313" key="17">
    <source>
        <dbReference type="Proteomes" id="UP000345527"/>
    </source>
</evidence>
<organism evidence="16 17">
    <name type="scientific">Bifidobacterium vespertilionis</name>
    <dbReference type="NCBI Taxonomy" id="2562524"/>
    <lineage>
        <taxon>Bacteria</taxon>
        <taxon>Bacillati</taxon>
        <taxon>Actinomycetota</taxon>
        <taxon>Actinomycetes</taxon>
        <taxon>Bifidobacteriales</taxon>
        <taxon>Bifidobacteriaceae</taxon>
        <taxon>Bifidobacterium</taxon>
    </lineage>
</organism>
<evidence type="ECO:0000256" key="5">
    <source>
        <dbReference type="ARBA" id="ARBA00022857"/>
    </source>
</evidence>
<feature type="binding site" evidence="11">
    <location>
        <position position="444"/>
    </location>
    <ligand>
        <name>(6S)-NADPHX</name>
        <dbReference type="ChEBI" id="CHEBI:64076"/>
    </ligand>
</feature>
<dbReference type="EC" id="5.1.99.6" evidence="12"/>
<dbReference type="PANTHER" id="PTHR12592:SF0">
    <property type="entry name" value="ATP-DEPENDENT (S)-NAD(P)H-HYDRATE DEHYDRATASE"/>
    <property type="match status" value="1"/>
</dbReference>
<dbReference type="OrthoDB" id="9806925at2"/>
<dbReference type="Proteomes" id="UP000374630">
    <property type="component" value="Unassembled WGS sequence"/>
</dbReference>
<evidence type="ECO:0000256" key="2">
    <source>
        <dbReference type="ARBA" id="ARBA00009524"/>
    </source>
</evidence>
<dbReference type="InterPro" id="IPR017953">
    <property type="entry name" value="Carbohydrate_kinase_pred_CS"/>
</dbReference>
<feature type="binding site" evidence="11">
    <location>
        <position position="519"/>
    </location>
    <ligand>
        <name>AMP</name>
        <dbReference type="ChEBI" id="CHEBI:456215"/>
    </ligand>
</feature>
<feature type="domain" description="YjeF C-terminal" evidence="13">
    <location>
        <begin position="266"/>
        <end position="623"/>
    </location>
</feature>
<evidence type="ECO:0000313" key="18">
    <source>
        <dbReference type="Proteomes" id="UP000374630"/>
    </source>
</evidence>
<feature type="binding site" evidence="12">
    <location>
        <position position="70"/>
    </location>
    <ligand>
        <name>K(+)</name>
        <dbReference type="ChEBI" id="CHEBI:29103"/>
    </ligand>
</feature>
<keyword evidence="5 11" id="KW-0521">NADP</keyword>
<dbReference type="PROSITE" id="PS51383">
    <property type="entry name" value="YJEF_C_3"/>
    <property type="match status" value="1"/>
</dbReference>
<dbReference type="GO" id="GO:0005524">
    <property type="term" value="F:ATP binding"/>
    <property type="evidence" value="ECO:0007669"/>
    <property type="project" value="UniProtKB-KW"/>
</dbReference>
<dbReference type="GO" id="GO:0046496">
    <property type="term" value="P:nicotinamide nucleotide metabolic process"/>
    <property type="evidence" value="ECO:0007669"/>
    <property type="project" value="UniProtKB-UniRule"/>
</dbReference>
<comment type="caution">
    <text evidence="16">The sequence shown here is derived from an EMBL/GenBank/DDBJ whole genome shotgun (WGS) entry which is preliminary data.</text>
</comment>
<keyword evidence="3 11" id="KW-0547">Nucleotide-binding</keyword>
<comment type="catalytic activity">
    <reaction evidence="9 11">
        <text>(6S)-NADHX + ADP = AMP + phosphate + NADH + H(+)</text>
        <dbReference type="Rhea" id="RHEA:32223"/>
        <dbReference type="ChEBI" id="CHEBI:15378"/>
        <dbReference type="ChEBI" id="CHEBI:43474"/>
        <dbReference type="ChEBI" id="CHEBI:57945"/>
        <dbReference type="ChEBI" id="CHEBI:64074"/>
        <dbReference type="ChEBI" id="CHEBI:456215"/>
        <dbReference type="ChEBI" id="CHEBI:456216"/>
        <dbReference type="EC" id="4.2.1.136"/>
    </reaction>
</comment>
<feature type="binding site" evidence="12">
    <location>
        <position position="202"/>
    </location>
    <ligand>
        <name>(6S)-NADPHX</name>
        <dbReference type="ChEBI" id="CHEBI:64076"/>
    </ligand>
</feature>
<evidence type="ECO:0000256" key="8">
    <source>
        <dbReference type="ARBA" id="ARBA00025153"/>
    </source>
</evidence>
<keyword evidence="7 11" id="KW-0456">Lyase</keyword>
<keyword evidence="12" id="KW-0479">Metal-binding</keyword>
<evidence type="ECO:0000313" key="16">
    <source>
        <dbReference type="EMBL" id="KAA8824594.1"/>
    </source>
</evidence>
<feature type="binding site" evidence="12">
    <location>
        <begin position="69"/>
        <end position="73"/>
    </location>
    <ligand>
        <name>(6S)-NADPHX</name>
        <dbReference type="ChEBI" id="CHEBI:64076"/>
    </ligand>
</feature>
<dbReference type="InterPro" id="IPR004443">
    <property type="entry name" value="YjeF_N_dom"/>
</dbReference>
<dbReference type="GO" id="GO:0052855">
    <property type="term" value="F:ADP-dependent NAD(P)H-hydrate dehydratase activity"/>
    <property type="evidence" value="ECO:0007669"/>
    <property type="project" value="UniProtKB-UniRule"/>
</dbReference>
<dbReference type="PROSITE" id="PS51385">
    <property type="entry name" value="YJEF_N"/>
    <property type="match status" value="1"/>
</dbReference>
<keyword evidence="4 11" id="KW-0067">ATP-binding</keyword>
<dbReference type="Pfam" id="PF03853">
    <property type="entry name" value="YjeF_N"/>
    <property type="match status" value="1"/>
</dbReference>
<dbReference type="InterPro" id="IPR029056">
    <property type="entry name" value="Ribokinase-like"/>
</dbReference>
<dbReference type="InterPro" id="IPR000631">
    <property type="entry name" value="CARKD"/>
</dbReference>
<accession>A0A5J5DZ20</accession>
<comment type="catalytic activity">
    <reaction evidence="12">
        <text>(6R)-NADHX = (6S)-NADHX</text>
        <dbReference type="Rhea" id="RHEA:32215"/>
        <dbReference type="ChEBI" id="CHEBI:64074"/>
        <dbReference type="ChEBI" id="CHEBI:64075"/>
        <dbReference type="EC" id="5.1.99.6"/>
    </reaction>
</comment>
<dbReference type="SUPFAM" id="SSF53613">
    <property type="entry name" value="Ribokinase-like"/>
    <property type="match status" value="1"/>
</dbReference>
<feature type="domain" description="YjeF N-terminal" evidence="14">
    <location>
        <begin position="17"/>
        <end position="259"/>
    </location>
</feature>
<dbReference type="GO" id="GO:0046872">
    <property type="term" value="F:metal ion binding"/>
    <property type="evidence" value="ECO:0007669"/>
    <property type="project" value="UniProtKB-KW"/>
</dbReference>
<feature type="binding site" evidence="11">
    <location>
        <position position="520"/>
    </location>
    <ligand>
        <name>(6S)-NADPHX</name>
        <dbReference type="ChEBI" id="CHEBI:64076"/>
    </ligand>
</feature>
<dbReference type="SUPFAM" id="SSF64153">
    <property type="entry name" value="YjeF N-terminal domain-like"/>
    <property type="match status" value="1"/>
</dbReference>
<feature type="binding site" evidence="11">
    <location>
        <begin position="486"/>
        <end position="490"/>
    </location>
    <ligand>
        <name>AMP</name>
        <dbReference type="ChEBI" id="CHEBI:456215"/>
    </ligand>
</feature>
<dbReference type="CDD" id="cd01171">
    <property type="entry name" value="YXKO-related"/>
    <property type="match status" value="1"/>
</dbReference>
<dbReference type="PROSITE" id="PS01050">
    <property type="entry name" value="YJEF_C_2"/>
    <property type="match status" value="1"/>
</dbReference>
<dbReference type="EMBL" id="RZOA01000002">
    <property type="protein sequence ID" value="KAA8824594.1"/>
    <property type="molecule type" value="Genomic_DNA"/>
</dbReference>
<evidence type="ECO:0000256" key="9">
    <source>
        <dbReference type="ARBA" id="ARBA00048238"/>
    </source>
</evidence>
<keyword evidence="12" id="KW-0630">Potassium</keyword>